<dbReference type="AlphaFoldDB" id="A0A8X7BBC2"/>
<dbReference type="Proteomes" id="UP000887159">
    <property type="component" value="Unassembled WGS sequence"/>
</dbReference>
<sequence length="437" mass="49382">MLVRIQQELLKTSYVIFRLFHSDLSPVEHVWDQLKRQMPSRHSVHDLELAVQDLWAHLSQDNIRNAAPKFFADISLSFRFVKEIDAPKVIVAIDISSKMTEENRYALIKNAFSHFVLNILPSGSELSLITFGGDGNYSLITSSLVLTDDASKIRYLEGQPLPEEPLDEENSCLHCVLEDIIELTENENSTFNSAPNVILLTTTQYIDPERYDAIQLSLQQSEMRLTAMVFQNNSPPQSMFTDLCSKSGNQLVYVGSDPLKDMYRSFVQAIGGHRSMQLFTALKHIHLLSSPIGQQYTSAGVHTTSRSTAGSHFSQPPLRSLAMLLSPYLMTQNGVLVNDFSLMGTADHKKCNTKKDLRYPSKIYLADNMLYKYQMIEITTSCEVWIMTKSAVSVAAILGYNRCSMPQHSSSSATRLLFFLRRIQKHGQQTLDVFHEA</sequence>
<comment type="caution">
    <text evidence="1">The sequence shown here is derived from an EMBL/GenBank/DDBJ whole genome shotgun (WGS) entry which is preliminary data.</text>
</comment>
<accession>A0A8X7BBC2</accession>
<keyword evidence="2" id="KW-1185">Reference proteome</keyword>
<dbReference type="SUPFAM" id="SSF53300">
    <property type="entry name" value="vWA-like"/>
    <property type="match status" value="1"/>
</dbReference>
<dbReference type="GO" id="GO:0032991">
    <property type="term" value="C:protein-containing complex"/>
    <property type="evidence" value="ECO:0007669"/>
    <property type="project" value="UniProtKB-ARBA"/>
</dbReference>
<protein>
    <submittedName>
        <fullName evidence="1">Calcium-activated chloride channel regulator 1</fullName>
    </submittedName>
</protein>
<name>A0A8X7BBC2_TRICX</name>
<dbReference type="InterPro" id="IPR036465">
    <property type="entry name" value="vWFA_dom_sf"/>
</dbReference>
<organism evidence="1 2">
    <name type="scientific">Trichonephila clavipes</name>
    <name type="common">Golden silk orbweaver</name>
    <name type="synonym">Nephila clavipes</name>
    <dbReference type="NCBI Taxonomy" id="2585209"/>
    <lineage>
        <taxon>Eukaryota</taxon>
        <taxon>Metazoa</taxon>
        <taxon>Ecdysozoa</taxon>
        <taxon>Arthropoda</taxon>
        <taxon>Chelicerata</taxon>
        <taxon>Arachnida</taxon>
        <taxon>Araneae</taxon>
        <taxon>Araneomorphae</taxon>
        <taxon>Entelegynae</taxon>
        <taxon>Araneoidea</taxon>
        <taxon>Nephilidae</taxon>
        <taxon>Trichonephila</taxon>
    </lineage>
</organism>
<dbReference type="Gene3D" id="3.40.50.410">
    <property type="entry name" value="von Willebrand factor, type A domain"/>
    <property type="match status" value="1"/>
</dbReference>
<proteinExistence type="predicted"/>
<reference evidence="1" key="1">
    <citation type="submission" date="2020-08" db="EMBL/GenBank/DDBJ databases">
        <title>Multicomponent nature underlies the extraordinary mechanical properties of spider dragline silk.</title>
        <authorList>
            <person name="Kono N."/>
            <person name="Nakamura H."/>
            <person name="Mori M."/>
            <person name="Yoshida Y."/>
            <person name="Ohtoshi R."/>
            <person name="Malay A.D."/>
            <person name="Moran D.A.P."/>
            <person name="Tomita M."/>
            <person name="Numata K."/>
            <person name="Arakawa K."/>
        </authorList>
    </citation>
    <scope>NUCLEOTIDE SEQUENCE</scope>
</reference>
<gene>
    <name evidence="1" type="primary">Clca1</name>
    <name evidence="1" type="ORF">TNCV_1014851</name>
</gene>
<evidence type="ECO:0000313" key="1">
    <source>
        <dbReference type="EMBL" id="GFY24437.1"/>
    </source>
</evidence>
<dbReference type="EMBL" id="BMAU01021369">
    <property type="protein sequence ID" value="GFY24437.1"/>
    <property type="molecule type" value="Genomic_DNA"/>
</dbReference>
<evidence type="ECO:0000313" key="2">
    <source>
        <dbReference type="Proteomes" id="UP000887159"/>
    </source>
</evidence>